<dbReference type="EMBL" id="KN717211">
    <property type="protein sequence ID" value="KJH40442.1"/>
    <property type="molecule type" value="Genomic_DNA"/>
</dbReference>
<proteinExistence type="predicted"/>
<evidence type="ECO:0000313" key="2">
    <source>
        <dbReference type="Proteomes" id="UP000053766"/>
    </source>
</evidence>
<gene>
    <name evidence="1" type="ORF">DICVIV_13604</name>
</gene>
<dbReference type="AlphaFoldDB" id="A0A0D8X9J1"/>
<accession>A0A0D8X9J1</accession>
<name>A0A0D8X9J1_DICVI</name>
<evidence type="ECO:0000313" key="1">
    <source>
        <dbReference type="EMBL" id="KJH40442.1"/>
    </source>
</evidence>
<keyword evidence="2" id="KW-1185">Reference proteome</keyword>
<dbReference type="Proteomes" id="UP000053766">
    <property type="component" value="Unassembled WGS sequence"/>
</dbReference>
<organism evidence="1 2">
    <name type="scientific">Dictyocaulus viviparus</name>
    <name type="common">Bovine lungworm</name>
    <dbReference type="NCBI Taxonomy" id="29172"/>
    <lineage>
        <taxon>Eukaryota</taxon>
        <taxon>Metazoa</taxon>
        <taxon>Ecdysozoa</taxon>
        <taxon>Nematoda</taxon>
        <taxon>Chromadorea</taxon>
        <taxon>Rhabditida</taxon>
        <taxon>Rhabditina</taxon>
        <taxon>Rhabditomorpha</taxon>
        <taxon>Strongyloidea</taxon>
        <taxon>Metastrongylidae</taxon>
        <taxon>Dictyocaulus</taxon>
    </lineage>
</organism>
<reference evidence="2" key="2">
    <citation type="journal article" date="2016" name="Sci. Rep.">
        <title>Dictyocaulus viviparus genome, variome and transcriptome elucidate lungworm biology and support future intervention.</title>
        <authorList>
            <person name="McNulty S.N."/>
            <person name="Strube C."/>
            <person name="Rosa B.A."/>
            <person name="Martin J.C."/>
            <person name="Tyagi R."/>
            <person name="Choi Y.J."/>
            <person name="Wang Q."/>
            <person name="Hallsworth Pepin K."/>
            <person name="Zhang X."/>
            <person name="Ozersky P."/>
            <person name="Wilson R.K."/>
            <person name="Sternberg P.W."/>
            <person name="Gasser R.B."/>
            <person name="Mitreva M."/>
        </authorList>
    </citation>
    <scope>NUCLEOTIDE SEQUENCE [LARGE SCALE GENOMIC DNA]</scope>
    <source>
        <strain evidence="2">HannoverDv2000</strain>
    </source>
</reference>
<reference evidence="1 2" key="1">
    <citation type="submission" date="2013-11" db="EMBL/GenBank/DDBJ databases">
        <title>Draft genome of the bovine lungworm Dictyocaulus viviparus.</title>
        <authorList>
            <person name="Mitreva M."/>
        </authorList>
    </citation>
    <scope>NUCLEOTIDE SEQUENCE [LARGE SCALE GENOMIC DNA]</scope>
    <source>
        <strain evidence="1 2">HannoverDv2000</strain>
    </source>
</reference>
<protein>
    <submittedName>
        <fullName evidence="1">Uncharacterized protein</fullName>
    </submittedName>
</protein>
<dbReference type="OrthoDB" id="5833048at2759"/>
<sequence>MLVEQYRCRFGSELEASPLIRFGKRSPAFHLLSFENVEEKRDLIALMRYHLLDLGDQWTPRPSSGDLKSFSTTII</sequence>